<keyword evidence="9" id="KW-0067">ATP-binding</keyword>
<dbReference type="SUPFAM" id="SSF55821">
    <property type="entry name" value="YrdC/RibB"/>
    <property type="match status" value="1"/>
</dbReference>
<dbReference type="GO" id="GO:0003725">
    <property type="term" value="F:double-stranded RNA binding"/>
    <property type="evidence" value="ECO:0007669"/>
    <property type="project" value="InterPro"/>
</dbReference>
<dbReference type="Proteomes" id="UP000270616">
    <property type="component" value="Unassembled WGS sequence"/>
</dbReference>
<name>A0A3N3ZTB5_9MICC</name>
<dbReference type="GO" id="GO:0000049">
    <property type="term" value="F:tRNA binding"/>
    <property type="evidence" value="ECO:0007669"/>
    <property type="project" value="TreeGrafter"/>
</dbReference>
<dbReference type="OrthoDB" id="9814580at2"/>
<evidence type="ECO:0000256" key="6">
    <source>
        <dbReference type="ARBA" id="ARBA00022694"/>
    </source>
</evidence>
<dbReference type="InterPro" id="IPR006070">
    <property type="entry name" value="Sua5-like_dom"/>
</dbReference>
<dbReference type="Pfam" id="PF01300">
    <property type="entry name" value="Sua5_yciO_yrdC"/>
    <property type="match status" value="1"/>
</dbReference>
<keyword evidence="7" id="KW-0548">Nucleotidyltransferase</keyword>
<dbReference type="GO" id="GO:0005737">
    <property type="term" value="C:cytoplasm"/>
    <property type="evidence" value="ECO:0007669"/>
    <property type="project" value="UniProtKB-SubCell"/>
</dbReference>
<dbReference type="GO" id="GO:0061710">
    <property type="term" value="F:L-threonylcarbamoyladenylate synthase"/>
    <property type="evidence" value="ECO:0007669"/>
    <property type="project" value="UniProtKB-EC"/>
</dbReference>
<evidence type="ECO:0000313" key="14">
    <source>
        <dbReference type="EMBL" id="ROZ63018.1"/>
    </source>
</evidence>
<evidence type="ECO:0000256" key="11">
    <source>
        <dbReference type="ARBA" id="ARBA00048366"/>
    </source>
</evidence>
<dbReference type="EMBL" id="RKMF01000009">
    <property type="protein sequence ID" value="ROZ63018.1"/>
    <property type="molecule type" value="Genomic_DNA"/>
</dbReference>
<keyword evidence="5" id="KW-0808">Transferase</keyword>
<evidence type="ECO:0000256" key="3">
    <source>
        <dbReference type="ARBA" id="ARBA00012584"/>
    </source>
</evidence>
<proteinExistence type="inferred from homology"/>
<dbReference type="EC" id="2.7.7.87" evidence="3"/>
<evidence type="ECO:0000256" key="12">
    <source>
        <dbReference type="SAM" id="MobiDB-lite"/>
    </source>
</evidence>
<dbReference type="Gene3D" id="3.90.870.10">
    <property type="entry name" value="DHBP synthase"/>
    <property type="match status" value="1"/>
</dbReference>
<dbReference type="InterPro" id="IPR050156">
    <property type="entry name" value="TC-AMP_synthase_SUA5"/>
</dbReference>
<comment type="caution">
    <text evidence="14">The sequence shown here is derived from an EMBL/GenBank/DDBJ whole genome shotgun (WGS) entry which is preliminary data.</text>
</comment>
<accession>A0A3N3ZTB5</accession>
<dbReference type="PANTHER" id="PTHR17490">
    <property type="entry name" value="SUA5"/>
    <property type="match status" value="1"/>
</dbReference>
<dbReference type="NCBIfam" id="TIGR00057">
    <property type="entry name" value="L-threonylcarbamoyladenylate synthase"/>
    <property type="match status" value="1"/>
</dbReference>
<evidence type="ECO:0000256" key="7">
    <source>
        <dbReference type="ARBA" id="ARBA00022695"/>
    </source>
</evidence>
<feature type="compositionally biased region" description="Basic and acidic residues" evidence="12">
    <location>
        <begin position="401"/>
        <end position="415"/>
    </location>
</feature>
<dbReference type="PROSITE" id="PS51163">
    <property type="entry name" value="YRDC"/>
    <property type="match status" value="1"/>
</dbReference>
<protein>
    <recommendedName>
        <fullName evidence="10">L-threonylcarbamoyladenylate synthase</fullName>
        <ecNumber evidence="3">2.7.7.87</ecNumber>
    </recommendedName>
    <alternativeName>
        <fullName evidence="10">L-threonylcarbamoyladenylate synthase</fullName>
    </alternativeName>
</protein>
<dbReference type="GO" id="GO:0006450">
    <property type="term" value="P:regulation of translational fidelity"/>
    <property type="evidence" value="ECO:0007669"/>
    <property type="project" value="TreeGrafter"/>
</dbReference>
<feature type="compositionally biased region" description="Polar residues" evidence="12">
    <location>
        <begin position="1"/>
        <end position="28"/>
    </location>
</feature>
<keyword evidence="4" id="KW-0963">Cytoplasm</keyword>
<evidence type="ECO:0000259" key="13">
    <source>
        <dbReference type="PROSITE" id="PS51163"/>
    </source>
</evidence>
<dbReference type="GO" id="GO:0005524">
    <property type="term" value="F:ATP binding"/>
    <property type="evidence" value="ECO:0007669"/>
    <property type="project" value="UniProtKB-KW"/>
</dbReference>
<evidence type="ECO:0000256" key="2">
    <source>
        <dbReference type="ARBA" id="ARBA00007663"/>
    </source>
</evidence>
<evidence type="ECO:0000256" key="9">
    <source>
        <dbReference type="ARBA" id="ARBA00022840"/>
    </source>
</evidence>
<dbReference type="InterPro" id="IPR017945">
    <property type="entry name" value="DHBP_synth_RibB-like_a/b_dom"/>
</dbReference>
<evidence type="ECO:0000256" key="1">
    <source>
        <dbReference type="ARBA" id="ARBA00004496"/>
    </source>
</evidence>
<dbReference type="PANTHER" id="PTHR17490:SF16">
    <property type="entry name" value="THREONYLCARBAMOYL-AMP SYNTHASE"/>
    <property type="match status" value="1"/>
</dbReference>
<feature type="region of interest" description="Disordered" evidence="12">
    <location>
        <begin position="242"/>
        <end position="415"/>
    </location>
</feature>
<organism evidence="14 15">
    <name type="scientific">Kocuria soli</name>
    <dbReference type="NCBI Taxonomy" id="2485125"/>
    <lineage>
        <taxon>Bacteria</taxon>
        <taxon>Bacillati</taxon>
        <taxon>Actinomycetota</taxon>
        <taxon>Actinomycetes</taxon>
        <taxon>Micrococcales</taxon>
        <taxon>Micrococcaceae</taxon>
        <taxon>Kocuria</taxon>
    </lineage>
</organism>
<comment type="catalytic activity">
    <reaction evidence="11">
        <text>L-threonine + hydrogencarbonate + ATP = L-threonylcarbamoyladenylate + diphosphate + H2O</text>
        <dbReference type="Rhea" id="RHEA:36407"/>
        <dbReference type="ChEBI" id="CHEBI:15377"/>
        <dbReference type="ChEBI" id="CHEBI:17544"/>
        <dbReference type="ChEBI" id="CHEBI:30616"/>
        <dbReference type="ChEBI" id="CHEBI:33019"/>
        <dbReference type="ChEBI" id="CHEBI:57926"/>
        <dbReference type="ChEBI" id="CHEBI:73682"/>
        <dbReference type="EC" id="2.7.7.87"/>
    </reaction>
</comment>
<feature type="compositionally biased region" description="Low complexity" evidence="12">
    <location>
        <begin position="265"/>
        <end position="276"/>
    </location>
</feature>
<comment type="subcellular location">
    <subcellularLocation>
        <location evidence="1">Cytoplasm</location>
    </subcellularLocation>
</comment>
<evidence type="ECO:0000256" key="4">
    <source>
        <dbReference type="ARBA" id="ARBA00022490"/>
    </source>
</evidence>
<evidence type="ECO:0000313" key="15">
    <source>
        <dbReference type="Proteomes" id="UP000270616"/>
    </source>
</evidence>
<sequence length="415" mass="42477">MTGVNETAQESSPQGATDSEQAPETATTYDVRDAKQRRVAIKHAQQALAADECVVMPTDTVYGIAANAFSATGVQRLLETKGRNRNMPPPVLIAHAGVLDGLADQVSEEARALAEAFWPGGLTLICHAQPSLQWDLGETSGTVALRVPDDEVATELLGQTGPLAVSSANRTGLPAAGSAEEARGMLGDKVQVYLDAGHRGTVAEGLHPVASTIVDCTGSTPVVVRDGAVSLTQLRSVVPSVIGVDGQAPADSAPEDSGDRDTDDAAGTGASEAGETSAEDVPEGDTLVHPRPEPVEAEEDKTSANALPEDTTPEDAPSGHETPAEPTERQEAHSTRPAPSSPARDAAAALVAGAGQAVGARSGEGLPDQDRTRPRPAQAKDGVVQPLDRATAAAIVASGVTDEHPGPEGTDQARS</sequence>
<dbReference type="AlphaFoldDB" id="A0A3N3ZTB5"/>
<comment type="similarity">
    <text evidence="2">Belongs to the SUA5 family.</text>
</comment>
<evidence type="ECO:0000256" key="5">
    <source>
        <dbReference type="ARBA" id="ARBA00022679"/>
    </source>
</evidence>
<feature type="domain" description="YrdC-like" evidence="13">
    <location>
        <begin position="38"/>
        <end position="229"/>
    </location>
</feature>
<keyword evidence="15" id="KW-1185">Reference proteome</keyword>
<gene>
    <name evidence="14" type="ORF">EDL96_07855</name>
</gene>
<evidence type="ECO:0000256" key="10">
    <source>
        <dbReference type="ARBA" id="ARBA00029774"/>
    </source>
</evidence>
<keyword evidence="6" id="KW-0819">tRNA processing</keyword>
<feature type="compositionally biased region" description="Acidic residues" evidence="12">
    <location>
        <begin position="253"/>
        <end position="264"/>
    </location>
</feature>
<dbReference type="GO" id="GO:0008033">
    <property type="term" value="P:tRNA processing"/>
    <property type="evidence" value="ECO:0007669"/>
    <property type="project" value="UniProtKB-KW"/>
</dbReference>
<keyword evidence="8" id="KW-0547">Nucleotide-binding</keyword>
<feature type="region of interest" description="Disordered" evidence="12">
    <location>
        <begin position="1"/>
        <end position="31"/>
    </location>
</feature>
<feature type="compositionally biased region" description="Low complexity" evidence="12">
    <location>
        <begin position="336"/>
        <end position="361"/>
    </location>
</feature>
<reference evidence="14 15" key="1">
    <citation type="submission" date="2018-10" db="EMBL/GenBank/DDBJ databases">
        <title>Kocuria sp. M5W7-7, whole genome shotgun sequence.</title>
        <authorList>
            <person name="Tuo L."/>
        </authorList>
    </citation>
    <scope>NUCLEOTIDE SEQUENCE [LARGE SCALE GENOMIC DNA]</scope>
    <source>
        <strain evidence="14 15">M5W7-7</strain>
    </source>
</reference>
<evidence type="ECO:0000256" key="8">
    <source>
        <dbReference type="ARBA" id="ARBA00022741"/>
    </source>
</evidence>
<feature type="compositionally biased region" description="Basic and acidic residues" evidence="12">
    <location>
        <begin position="322"/>
        <end position="334"/>
    </location>
</feature>